<evidence type="ECO:0000313" key="1">
    <source>
        <dbReference type="EMBL" id="MCW1916463.1"/>
    </source>
</evidence>
<gene>
    <name evidence="1" type="ORF">OJ996_22945</name>
</gene>
<dbReference type="Proteomes" id="UP001165653">
    <property type="component" value="Unassembled WGS sequence"/>
</dbReference>
<dbReference type="RefSeq" id="WP_264516040.1">
    <property type="nucleotide sequence ID" value="NZ_JAPDDR010000015.1"/>
</dbReference>
<proteinExistence type="predicted"/>
<dbReference type="EMBL" id="JAPDDR010000015">
    <property type="protein sequence ID" value="MCW1916463.1"/>
    <property type="molecule type" value="Genomic_DNA"/>
</dbReference>
<sequence length="221" mass="25050">MHSDLPEKILEGYQDSYFVRALSQLIPLGLGGAADTVLIGRLETIRKKRTETFFKALAEGEVSLTKDVIESDDFLHKFVTTTKAALETRHSEKIALFANLLANGSDPEACDVEEYEDLLKILDELSFRELKALSILDRFSDHPRNREDNDLQWVNTFWDAFEEAAADEIGLPVEQVRDFMNRIARTGCYEIFTGGFMDYTGGKGKLTLTYAHLKRFVSTRA</sequence>
<name>A0ABT3G9D9_9BACT</name>
<keyword evidence="2" id="KW-1185">Reference proteome</keyword>
<comment type="caution">
    <text evidence="1">The sequence shown here is derived from an EMBL/GenBank/DDBJ whole genome shotgun (WGS) entry which is preliminary data.</text>
</comment>
<reference evidence="1" key="1">
    <citation type="submission" date="2022-10" db="EMBL/GenBank/DDBJ databases">
        <title>Luteolibacter sp. GHJ8, whole genome shotgun sequencing project.</title>
        <authorList>
            <person name="Zhao G."/>
            <person name="Shen L."/>
        </authorList>
    </citation>
    <scope>NUCLEOTIDE SEQUENCE</scope>
    <source>
        <strain evidence="1">GHJ8</strain>
    </source>
</reference>
<organism evidence="1 2">
    <name type="scientific">Luteolibacter rhizosphaerae</name>
    <dbReference type="NCBI Taxonomy" id="2989719"/>
    <lineage>
        <taxon>Bacteria</taxon>
        <taxon>Pseudomonadati</taxon>
        <taxon>Verrucomicrobiota</taxon>
        <taxon>Verrucomicrobiia</taxon>
        <taxon>Verrucomicrobiales</taxon>
        <taxon>Verrucomicrobiaceae</taxon>
        <taxon>Luteolibacter</taxon>
    </lineage>
</organism>
<accession>A0ABT3G9D9</accession>
<evidence type="ECO:0000313" key="2">
    <source>
        <dbReference type="Proteomes" id="UP001165653"/>
    </source>
</evidence>
<protein>
    <submittedName>
        <fullName evidence="1">Uncharacterized protein</fullName>
    </submittedName>
</protein>